<protein>
    <recommendedName>
        <fullName evidence="3">GW domain-containing protein</fullName>
    </recommendedName>
</protein>
<dbReference type="RefSeq" id="WP_168924047.1">
    <property type="nucleotide sequence ID" value="NZ_JAAXLJ010000001.1"/>
</dbReference>
<evidence type="ECO:0000313" key="1">
    <source>
        <dbReference type="EMBL" id="NLR17429.1"/>
    </source>
</evidence>
<evidence type="ECO:0008006" key="3">
    <source>
        <dbReference type="Google" id="ProtNLM"/>
    </source>
</evidence>
<keyword evidence="2" id="KW-1185">Reference proteome</keyword>
<organism evidence="1 2">
    <name type="scientific">Secundilactobacillus angelensis</name>
    <dbReference type="NCBI Taxonomy" id="2722706"/>
    <lineage>
        <taxon>Bacteria</taxon>
        <taxon>Bacillati</taxon>
        <taxon>Bacillota</taxon>
        <taxon>Bacilli</taxon>
        <taxon>Lactobacillales</taxon>
        <taxon>Lactobacillaceae</taxon>
        <taxon>Secundilactobacillus</taxon>
    </lineage>
</organism>
<dbReference type="Proteomes" id="UP000763447">
    <property type="component" value="Unassembled WGS sequence"/>
</dbReference>
<sequence length="166" mass="18075">MKSSKTLKGILLAIVTCSFIGGISLVLPEKSTSAEANPAKVVSYSKVNNSEQYQAVDGNVYSNAKLTNKVYDASNFQTVALTVTKSATVQNQQGKKTVYYYISNDSKTMSGWIWSGHLSALKKTNVNAMLKTINQPNKKSQHVNMNVVNHRVGSDGNFVGMGYTKL</sequence>
<dbReference type="EMBL" id="JAAXLJ010000001">
    <property type="protein sequence ID" value="NLR17429.1"/>
    <property type="molecule type" value="Genomic_DNA"/>
</dbReference>
<proteinExistence type="predicted"/>
<reference evidence="1 2" key="1">
    <citation type="submission" date="2020-04" db="EMBL/GenBank/DDBJ databases">
        <title>A novel species of genus Lactobacillus that was isolated from fermented food Zha-chili.</title>
        <authorList>
            <person name="Zhang Z."/>
        </authorList>
    </citation>
    <scope>NUCLEOTIDE SEQUENCE [LARGE SCALE GENOMIC DNA]</scope>
    <source>
        <strain evidence="2">HBUAS51383</strain>
    </source>
</reference>
<accession>A0ABX1KU31</accession>
<evidence type="ECO:0000313" key="2">
    <source>
        <dbReference type="Proteomes" id="UP000763447"/>
    </source>
</evidence>
<name>A0ABX1KU31_9LACO</name>
<comment type="caution">
    <text evidence="1">The sequence shown here is derived from an EMBL/GenBank/DDBJ whole genome shotgun (WGS) entry which is preliminary data.</text>
</comment>
<gene>
    <name evidence="1" type="ORF">HC026_00690</name>
</gene>